<evidence type="ECO:0000313" key="2">
    <source>
        <dbReference type="Proteomes" id="UP000018538"/>
    </source>
</evidence>
<organism evidence="1 2">
    <name type="scientific">Plasmodium yoelii 17X</name>
    <dbReference type="NCBI Taxonomy" id="1323249"/>
    <lineage>
        <taxon>Eukaryota</taxon>
        <taxon>Sar</taxon>
        <taxon>Alveolata</taxon>
        <taxon>Apicomplexa</taxon>
        <taxon>Aconoidasida</taxon>
        <taxon>Haemosporida</taxon>
        <taxon>Plasmodiidae</taxon>
        <taxon>Plasmodium</taxon>
        <taxon>Plasmodium (Vinckeia)</taxon>
    </lineage>
</organism>
<accession>V7PWA2</accession>
<dbReference type="EMBL" id="KI635730">
    <property type="protein sequence ID" value="ETB62897.1"/>
    <property type="molecule type" value="Genomic_DNA"/>
</dbReference>
<keyword evidence="2" id="KW-1185">Reference proteome</keyword>
<evidence type="ECO:0000313" key="1">
    <source>
        <dbReference type="EMBL" id="ETB62897.1"/>
    </source>
</evidence>
<gene>
    <name evidence="1" type="ORF">YYC_00529</name>
</gene>
<protein>
    <submittedName>
        <fullName evidence="1">Uncharacterized protein</fullName>
    </submittedName>
</protein>
<proteinExistence type="predicted"/>
<reference evidence="1 2" key="1">
    <citation type="submission" date="2013-11" db="EMBL/GenBank/DDBJ databases">
        <title>The Genome Sequence of Plasmodium yoelii 17X.</title>
        <authorList>
            <consortium name="The Broad Institute Genomics Platform"/>
            <consortium name="The Broad Institute Genome Sequencing Center for Infectious Disease"/>
            <person name="Neafsey D."/>
            <person name="Adams J."/>
            <person name="Walker B."/>
            <person name="Young S.K."/>
            <person name="Zeng Q."/>
            <person name="Gargeya S."/>
            <person name="Fitzgerald M."/>
            <person name="Haas B."/>
            <person name="Abouelleil A."/>
            <person name="Alvarado L."/>
            <person name="Chapman S.B."/>
            <person name="Gainer-Dewar J."/>
            <person name="Goldberg J."/>
            <person name="Griggs A."/>
            <person name="Gujja S."/>
            <person name="Hansen M."/>
            <person name="Howarth C."/>
            <person name="Imamovic A."/>
            <person name="Ireland A."/>
            <person name="Larimer J."/>
            <person name="McCowan C."/>
            <person name="Murphy C."/>
            <person name="Pearson M."/>
            <person name="Poon T.W."/>
            <person name="Priest M."/>
            <person name="Roberts A."/>
            <person name="Saif S."/>
            <person name="Shea T."/>
            <person name="Sykes S."/>
            <person name="Wortman J."/>
            <person name="Nusbaum C."/>
            <person name="Birren B."/>
        </authorList>
    </citation>
    <scope>NUCLEOTIDE SEQUENCE [LARGE SCALE GENOMIC DNA]</scope>
    <source>
        <strain evidence="1 2">17X</strain>
    </source>
</reference>
<dbReference type="Proteomes" id="UP000018538">
    <property type="component" value="Unassembled WGS sequence"/>
</dbReference>
<dbReference type="AlphaFoldDB" id="V7PWA2"/>
<name>V7PWA2_PLAYE</name>
<sequence length="535" mass="63782">MLSGKFDKDENMLSGKFDKDENMLSGKFDKDEDSIEQSYWGSLLYSQSYTRHIESNIFNTCQNNSKNRDVSKIEVRKYESSQNKNKDNYYWNEYDTTFRKEKHYMNKIVRKNTENVLTQLNKITNQIIQYNYNSHIIPALIANYIDESIILEKKEYEKEFSYRKENLYDKNNISCHILVKKKILENIKLNTIIINSTDFIECIKEDIIKEKLNKNFFFKKNFYINIDIIHKHLCIMFRLNIGINYDYFHDKFISFLNKIISQNINTTDNDTPQISITNIPKEMNYDDSYFSQNNLNSQNDNTSQKKNNDTTIMSYPLLDIDNRFMGILFNMWQKMEINFFEKIYNDNINHSSNKILEPEEISKKKNSNNILTENKPNYNIDIDTQNDDNKINEENENLIKSNTFLSKYKISNELREQDYSIEAYVKLMVLDVFKCNDEKKEISLEDFIILFKKLKINIKMDAIQTIWGIIIGCKNINIAIKEKISIKLFIKKAYTTNPSLIFYEFCKTKVKLKEAKKNIKLLQAYNKRMLLLLKK</sequence>